<dbReference type="CDD" id="cd18794">
    <property type="entry name" value="SF2_C_RecQ"/>
    <property type="match status" value="1"/>
</dbReference>
<evidence type="ECO:0000256" key="6">
    <source>
        <dbReference type="ARBA" id="ARBA00034617"/>
    </source>
</evidence>
<sequence length="777" mass="87761">MLPRKCENAKGFKGKQREIVQAAISGKDVFVLAPTGMGKVAVYPLLSAFMRPNVVAPELVLSASRIGRKEVASLQRKYIPAMALTSDSTPEERQKIIDDLVYGDPQNRLLYTTPEKLCTKDITRLLQVVYDDHKLNRLVVDEAHCISEWGHDFRAEYRKLGHFRDRFPEVPVMALTATATPSVQRDIIRSLRMDEQNMYKAVHPFNRDNLFYEVRYKSGVDPLSRMAEVLDFITTLYRRRERPSSGIIYCRTRATCDDLSAFLRGKGLSARPYHRGIKSNVLDTTLKQWENGGNGEGGVDVVCATIAFGMGIDKADVRYVIHYDLPHSLEGYYQETGRAGRDGAASRCILYYSREDAYQAQRLVADSHIKRQTSAEEMNGPQPSQRSINSFSTLIDFAENVNICRHVLICRYFGEVVDISDRDQLQSYCDGMCDVCKYPEKTRRRKQELTSEELTFAEYSSKKPASKAGQIRSNDAHDSAAPKRSAFEPGNSERRNKKAKTSEALPPAIVTKPHSSEINLKKPFKTPFMKTEETCATDEHVGQSDEASMIEDEVPDIDDTSDDMEDVKFSKPMRRRQTPPTKIPIRVDESPKSDTEIGIPNIKAELEADFSKKISVTSRSQKLDTFSHCHCQIGLRESSYQDIRKALFNLMTDRRWRFLKDTPSLNSDRNGTLAKVATRLEYAVHMMSATDGGYEERASSKVQAVELLGKHDSLWAETAGTTTDEEDAQECADAFVWKCIFLEFGGMFNLREGCSKDMLLPRVGPSDLALAVDRCHI</sequence>
<dbReference type="GO" id="GO:0000724">
    <property type="term" value="P:double-strand break repair via homologous recombination"/>
    <property type="evidence" value="ECO:0007669"/>
    <property type="project" value="TreeGrafter"/>
</dbReference>
<accession>A0A5M3MRE5</accession>
<dbReference type="GO" id="GO:0043138">
    <property type="term" value="F:3'-5' DNA helicase activity"/>
    <property type="evidence" value="ECO:0007669"/>
    <property type="project" value="UniProtKB-EC"/>
</dbReference>
<dbReference type="InterPro" id="IPR011545">
    <property type="entry name" value="DEAD/DEAH_box_helicase_dom"/>
</dbReference>
<evidence type="ECO:0000256" key="2">
    <source>
        <dbReference type="ARBA" id="ARBA00022741"/>
    </source>
</evidence>
<feature type="compositionally biased region" description="Basic and acidic residues" evidence="8">
    <location>
        <begin position="585"/>
        <end position="595"/>
    </location>
</feature>
<dbReference type="PROSITE" id="PS51194">
    <property type="entry name" value="HELICASE_CTER"/>
    <property type="match status" value="1"/>
</dbReference>
<dbReference type="AlphaFoldDB" id="A0A5M3MRE5"/>
<dbReference type="Pfam" id="PF16124">
    <property type="entry name" value="RecQ_Zn_bind"/>
    <property type="match status" value="1"/>
</dbReference>
<reference evidence="12" key="1">
    <citation type="journal article" date="2012" name="Science">
        <title>The Paleozoic origin of enzymatic lignin decomposition reconstructed from 31 fungal genomes.</title>
        <authorList>
            <person name="Floudas D."/>
            <person name="Binder M."/>
            <person name="Riley R."/>
            <person name="Barry K."/>
            <person name="Blanchette R.A."/>
            <person name="Henrissat B."/>
            <person name="Martinez A.T."/>
            <person name="Otillar R."/>
            <person name="Spatafora J.W."/>
            <person name="Yadav J.S."/>
            <person name="Aerts A."/>
            <person name="Benoit I."/>
            <person name="Boyd A."/>
            <person name="Carlson A."/>
            <person name="Copeland A."/>
            <person name="Coutinho P.M."/>
            <person name="de Vries R.P."/>
            <person name="Ferreira P."/>
            <person name="Findley K."/>
            <person name="Foster B."/>
            <person name="Gaskell J."/>
            <person name="Glotzer D."/>
            <person name="Gorecki P."/>
            <person name="Heitman J."/>
            <person name="Hesse C."/>
            <person name="Hori C."/>
            <person name="Igarashi K."/>
            <person name="Jurgens J.A."/>
            <person name="Kallen N."/>
            <person name="Kersten P."/>
            <person name="Kohler A."/>
            <person name="Kuees U."/>
            <person name="Kumar T.K.A."/>
            <person name="Kuo A."/>
            <person name="LaButti K."/>
            <person name="Larrondo L.F."/>
            <person name="Lindquist E."/>
            <person name="Ling A."/>
            <person name="Lombard V."/>
            <person name="Lucas S."/>
            <person name="Lundell T."/>
            <person name="Martin R."/>
            <person name="McLaughlin D.J."/>
            <person name="Morgenstern I."/>
            <person name="Morin E."/>
            <person name="Murat C."/>
            <person name="Nagy L.G."/>
            <person name="Nolan M."/>
            <person name="Ohm R.A."/>
            <person name="Patyshakuliyeva A."/>
            <person name="Rokas A."/>
            <person name="Ruiz-Duenas F.J."/>
            <person name="Sabat G."/>
            <person name="Salamov A."/>
            <person name="Samejima M."/>
            <person name="Schmutz J."/>
            <person name="Slot J.C."/>
            <person name="St John F."/>
            <person name="Stenlid J."/>
            <person name="Sun H."/>
            <person name="Sun S."/>
            <person name="Syed K."/>
            <person name="Tsang A."/>
            <person name="Wiebenga A."/>
            <person name="Young D."/>
            <person name="Pisabarro A."/>
            <person name="Eastwood D.C."/>
            <person name="Martin F."/>
            <person name="Cullen D."/>
            <person name="Grigoriev I.V."/>
            <person name="Hibbett D.S."/>
        </authorList>
    </citation>
    <scope>NUCLEOTIDE SEQUENCE [LARGE SCALE GENOMIC DNA]</scope>
    <source>
        <strain evidence="12">RWD-64-598 SS2</strain>
    </source>
</reference>
<protein>
    <recommendedName>
        <fullName evidence="7">ATP-dependent DNA helicase</fullName>
        <ecNumber evidence="7">5.6.2.4</ecNumber>
    </recommendedName>
</protein>
<evidence type="ECO:0000256" key="4">
    <source>
        <dbReference type="ARBA" id="ARBA00022806"/>
    </source>
</evidence>
<dbReference type="SMART" id="SM00487">
    <property type="entry name" value="DEXDc"/>
    <property type="match status" value="1"/>
</dbReference>
<keyword evidence="5 7" id="KW-0067">ATP-binding</keyword>
<dbReference type="SUPFAM" id="SSF52540">
    <property type="entry name" value="P-loop containing nucleoside triphosphate hydrolases"/>
    <property type="match status" value="1"/>
</dbReference>
<feature type="domain" description="Helicase C-terminal" evidence="10">
    <location>
        <begin position="228"/>
        <end position="386"/>
    </location>
</feature>
<dbReference type="GO" id="GO:0005524">
    <property type="term" value="F:ATP binding"/>
    <property type="evidence" value="ECO:0007669"/>
    <property type="project" value="UniProtKB-KW"/>
</dbReference>
<dbReference type="InterPro" id="IPR032284">
    <property type="entry name" value="RecQ_Zn-bd"/>
</dbReference>
<dbReference type="InterPro" id="IPR001650">
    <property type="entry name" value="Helicase_C-like"/>
</dbReference>
<gene>
    <name evidence="11" type="ORF">CONPUDRAFT_144104</name>
</gene>
<dbReference type="InterPro" id="IPR014001">
    <property type="entry name" value="Helicase_ATP-bd"/>
</dbReference>
<feature type="domain" description="Helicase ATP-binding" evidence="9">
    <location>
        <begin position="20"/>
        <end position="197"/>
    </location>
</feature>
<dbReference type="SMART" id="SM00490">
    <property type="entry name" value="HELICc"/>
    <property type="match status" value="1"/>
</dbReference>
<keyword evidence="7" id="KW-0539">Nucleus</keyword>
<organism evidence="11 12">
    <name type="scientific">Coniophora puteana (strain RWD-64-598)</name>
    <name type="common">Brown rot fungus</name>
    <dbReference type="NCBI Taxonomy" id="741705"/>
    <lineage>
        <taxon>Eukaryota</taxon>
        <taxon>Fungi</taxon>
        <taxon>Dikarya</taxon>
        <taxon>Basidiomycota</taxon>
        <taxon>Agaricomycotina</taxon>
        <taxon>Agaricomycetes</taxon>
        <taxon>Agaricomycetidae</taxon>
        <taxon>Boletales</taxon>
        <taxon>Coniophorineae</taxon>
        <taxon>Coniophoraceae</taxon>
        <taxon>Coniophora</taxon>
    </lineage>
</organism>
<dbReference type="NCBIfam" id="TIGR00614">
    <property type="entry name" value="recQ_fam"/>
    <property type="match status" value="1"/>
</dbReference>
<evidence type="ECO:0000256" key="1">
    <source>
        <dbReference type="ARBA" id="ARBA00005446"/>
    </source>
</evidence>
<evidence type="ECO:0000256" key="3">
    <source>
        <dbReference type="ARBA" id="ARBA00022801"/>
    </source>
</evidence>
<evidence type="ECO:0000256" key="8">
    <source>
        <dbReference type="SAM" id="MobiDB-lite"/>
    </source>
</evidence>
<comment type="catalytic activity">
    <reaction evidence="7">
        <text>ATP + H2O = ADP + phosphate + H(+)</text>
        <dbReference type="Rhea" id="RHEA:13065"/>
        <dbReference type="ChEBI" id="CHEBI:15377"/>
        <dbReference type="ChEBI" id="CHEBI:15378"/>
        <dbReference type="ChEBI" id="CHEBI:30616"/>
        <dbReference type="ChEBI" id="CHEBI:43474"/>
        <dbReference type="ChEBI" id="CHEBI:456216"/>
    </reaction>
</comment>
<dbReference type="Pfam" id="PF00270">
    <property type="entry name" value="DEAD"/>
    <property type="match status" value="1"/>
</dbReference>
<dbReference type="Gene3D" id="3.40.50.300">
    <property type="entry name" value="P-loop containing nucleotide triphosphate hydrolases"/>
    <property type="match status" value="2"/>
</dbReference>
<comment type="caution">
    <text evidence="11">The sequence shown here is derived from an EMBL/GenBank/DDBJ whole genome shotgun (WGS) entry which is preliminary data.</text>
</comment>
<keyword evidence="3 7" id="KW-0378">Hydrolase</keyword>
<dbReference type="OrthoDB" id="10261556at2759"/>
<evidence type="ECO:0000256" key="7">
    <source>
        <dbReference type="RuleBase" id="RU364117"/>
    </source>
</evidence>
<feature type="region of interest" description="Disordered" evidence="8">
    <location>
        <begin position="572"/>
        <end position="596"/>
    </location>
</feature>
<keyword evidence="2 7" id="KW-0547">Nucleotide-binding</keyword>
<feature type="region of interest" description="Disordered" evidence="8">
    <location>
        <begin position="459"/>
        <end position="504"/>
    </location>
</feature>
<dbReference type="PANTHER" id="PTHR13710:SF152">
    <property type="entry name" value="ATP-DEPENDENT DNA HELICASE Q5"/>
    <property type="match status" value="1"/>
</dbReference>
<dbReference type="GO" id="GO:0005694">
    <property type="term" value="C:chromosome"/>
    <property type="evidence" value="ECO:0007669"/>
    <property type="project" value="TreeGrafter"/>
</dbReference>
<proteinExistence type="inferred from homology"/>
<dbReference type="KEGG" id="cput:CONPUDRAFT_144104"/>
<dbReference type="Proteomes" id="UP000053558">
    <property type="component" value="Unassembled WGS sequence"/>
</dbReference>
<dbReference type="Pfam" id="PF00271">
    <property type="entry name" value="Helicase_C"/>
    <property type="match status" value="1"/>
</dbReference>
<dbReference type="OMA" id="CKYPGKA"/>
<evidence type="ECO:0000259" key="10">
    <source>
        <dbReference type="PROSITE" id="PS51194"/>
    </source>
</evidence>
<comment type="similarity">
    <text evidence="1 7">Belongs to the helicase family. RecQ subfamily.</text>
</comment>
<dbReference type="GO" id="GO:0005634">
    <property type="term" value="C:nucleus"/>
    <property type="evidence" value="ECO:0007669"/>
    <property type="project" value="UniProtKB-SubCell"/>
</dbReference>
<dbReference type="PROSITE" id="PS51192">
    <property type="entry name" value="HELICASE_ATP_BIND_1"/>
    <property type="match status" value="1"/>
</dbReference>
<evidence type="ECO:0000313" key="11">
    <source>
        <dbReference type="EMBL" id="EIW81225.1"/>
    </source>
</evidence>
<dbReference type="PANTHER" id="PTHR13710">
    <property type="entry name" value="DNA HELICASE RECQ FAMILY MEMBER"/>
    <property type="match status" value="1"/>
</dbReference>
<comment type="catalytic activity">
    <reaction evidence="6 7">
        <text>Couples ATP hydrolysis with the unwinding of duplex DNA by translocating in the 3'-5' direction.</text>
        <dbReference type="EC" id="5.6.2.4"/>
    </reaction>
</comment>
<dbReference type="GO" id="GO:0009378">
    <property type="term" value="F:four-way junction helicase activity"/>
    <property type="evidence" value="ECO:0007669"/>
    <property type="project" value="TreeGrafter"/>
</dbReference>
<comment type="subcellular location">
    <subcellularLocation>
        <location evidence="7">Nucleus</location>
    </subcellularLocation>
</comment>
<name>A0A5M3MRE5_CONPW</name>
<dbReference type="EC" id="5.6.2.4" evidence="7"/>
<dbReference type="InterPro" id="IPR027417">
    <property type="entry name" value="P-loop_NTPase"/>
</dbReference>
<evidence type="ECO:0000313" key="12">
    <source>
        <dbReference type="Proteomes" id="UP000053558"/>
    </source>
</evidence>
<dbReference type="GO" id="GO:0016887">
    <property type="term" value="F:ATP hydrolysis activity"/>
    <property type="evidence" value="ECO:0007669"/>
    <property type="project" value="RHEA"/>
</dbReference>
<dbReference type="GO" id="GO:0003676">
    <property type="term" value="F:nucleic acid binding"/>
    <property type="evidence" value="ECO:0007669"/>
    <property type="project" value="InterPro"/>
</dbReference>
<dbReference type="CDD" id="cd17920">
    <property type="entry name" value="DEXHc_RecQ"/>
    <property type="match status" value="1"/>
</dbReference>
<evidence type="ECO:0000259" key="9">
    <source>
        <dbReference type="PROSITE" id="PS51192"/>
    </source>
</evidence>
<dbReference type="GeneID" id="19201896"/>
<dbReference type="GO" id="GO:0005737">
    <property type="term" value="C:cytoplasm"/>
    <property type="evidence" value="ECO:0007669"/>
    <property type="project" value="TreeGrafter"/>
</dbReference>
<keyword evidence="12" id="KW-1185">Reference proteome</keyword>
<keyword evidence="4 7" id="KW-0347">Helicase</keyword>
<dbReference type="EMBL" id="JH711578">
    <property type="protein sequence ID" value="EIW81225.1"/>
    <property type="molecule type" value="Genomic_DNA"/>
</dbReference>
<evidence type="ECO:0000256" key="5">
    <source>
        <dbReference type="ARBA" id="ARBA00022840"/>
    </source>
</evidence>
<dbReference type="RefSeq" id="XP_007768627.1">
    <property type="nucleotide sequence ID" value="XM_007770437.1"/>
</dbReference>
<dbReference type="InterPro" id="IPR004589">
    <property type="entry name" value="DNA_helicase_ATP-dep_RecQ"/>
</dbReference>